<reference evidence="5 6" key="1">
    <citation type="journal article" date="2018" name="Genome Announc.">
        <title>Genome Sequence of Geothermobacter sp. HR-1 Iron Reducer from the Loihi Seamount.</title>
        <authorList>
            <person name="Smith H."/>
            <person name="Abuyen K."/>
            <person name="Tremblay J."/>
            <person name="Savalia P."/>
            <person name="Perez-Rodriguez I."/>
            <person name="Emerson D."/>
            <person name="Tully B."/>
            <person name="Amend J."/>
        </authorList>
    </citation>
    <scope>NUCLEOTIDE SEQUENCE [LARGE SCALE GENOMIC DNA]</scope>
    <source>
        <strain evidence="5 6">HR-1</strain>
    </source>
</reference>
<evidence type="ECO:0000256" key="4">
    <source>
        <dbReference type="ARBA" id="ARBA00013078"/>
    </source>
</evidence>
<dbReference type="EMBL" id="PPFX01000009">
    <property type="protein sequence ID" value="PNU20738.1"/>
    <property type="molecule type" value="Genomic_DNA"/>
</dbReference>
<keyword evidence="5" id="KW-0378">Hydrolase</keyword>
<protein>
    <recommendedName>
        <fullName evidence="4">phosphoglycolate phosphatase</fullName>
        <ecNumber evidence="4">3.1.3.18</ecNumber>
    </recommendedName>
</protein>
<dbReference type="Pfam" id="PF13419">
    <property type="entry name" value="HAD_2"/>
    <property type="match status" value="1"/>
</dbReference>
<dbReference type="Gene3D" id="1.10.150.240">
    <property type="entry name" value="Putative phosphatase, domain 2"/>
    <property type="match status" value="1"/>
</dbReference>
<dbReference type="InterPro" id="IPR006439">
    <property type="entry name" value="HAD-SF_hydro_IA"/>
</dbReference>
<sequence>MSAVDGVIFDCDGVLFSSHDANLAYYNLVLRQLGAAPVLPDQEERARLCHTAASPEVFRQLLGEDRVEEALSLASRVDYRQFLHLMHPEPDMVETVRLLAARLPLAIATNRGNSMPEILRHFGLEEYFQVVVTSRDVARPKPAPDMLHLAADRLATPPRRLLFVGDSALDQQAAVDAGVRFVAYRNPAEGDWNIDRLSRLIEIVSGPGVACRSLSGVSAGI</sequence>
<dbReference type="PANTHER" id="PTHR43434">
    <property type="entry name" value="PHOSPHOGLYCOLATE PHOSPHATASE"/>
    <property type="match status" value="1"/>
</dbReference>
<dbReference type="InterPro" id="IPR023214">
    <property type="entry name" value="HAD_sf"/>
</dbReference>
<dbReference type="OrthoDB" id="9793014at2"/>
<evidence type="ECO:0000256" key="1">
    <source>
        <dbReference type="ARBA" id="ARBA00000830"/>
    </source>
</evidence>
<dbReference type="SUPFAM" id="SSF56784">
    <property type="entry name" value="HAD-like"/>
    <property type="match status" value="1"/>
</dbReference>
<dbReference type="SFLD" id="SFLDG01129">
    <property type="entry name" value="C1.5:_HAD__Beta-PGM__Phosphata"/>
    <property type="match status" value="1"/>
</dbReference>
<dbReference type="GO" id="GO:0008967">
    <property type="term" value="F:phosphoglycolate phosphatase activity"/>
    <property type="evidence" value="ECO:0007669"/>
    <property type="project" value="UniProtKB-EC"/>
</dbReference>
<dbReference type="AlphaFoldDB" id="A0A2K2HBP2"/>
<dbReference type="NCBIfam" id="TIGR01509">
    <property type="entry name" value="HAD-SF-IA-v3"/>
    <property type="match status" value="1"/>
</dbReference>
<dbReference type="InterPro" id="IPR041492">
    <property type="entry name" value="HAD_2"/>
</dbReference>
<evidence type="ECO:0000256" key="3">
    <source>
        <dbReference type="ARBA" id="ARBA00006171"/>
    </source>
</evidence>
<name>A0A2K2HBP2_9BACT</name>
<organism evidence="5 6">
    <name type="scientific">Geothermobacter hydrogeniphilus</name>
    <dbReference type="NCBI Taxonomy" id="1969733"/>
    <lineage>
        <taxon>Bacteria</taxon>
        <taxon>Pseudomonadati</taxon>
        <taxon>Thermodesulfobacteriota</taxon>
        <taxon>Desulfuromonadia</taxon>
        <taxon>Desulfuromonadales</taxon>
        <taxon>Geothermobacteraceae</taxon>
        <taxon>Geothermobacter</taxon>
    </lineage>
</organism>
<evidence type="ECO:0000313" key="5">
    <source>
        <dbReference type="EMBL" id="PNU20738.1"/>
    </source>
</evidence>
<comment type="catalytic activity">
    <reaction evidence="1">
        <text>2-phosphoglycolate + H2O = glycolate + phosphate</text>
        <dbReference type="Rhea" id="RHEA:14369"/>
        <dbReference type="ChEBI" id="CHEBI:15377"/>
        <dbReference type="ChEBI" id="CHEBI:29805"/>
        <dbReference type="ChEBI" id="CHEBI:43474"/>
        <dbReference type="ChEBI" id="CHEBI:58033"/>
        <dbReference type="EC" id="3.1.3.18"/>
    </reaction>
</comment>
<evidence type="ECO:0000256" key="2">
    <source>
        <dbReference type="ARBA" id="ARBA00004818"/>
    </source>
</evidence>
<accession>A0A2K2HBP2</accession>
<comment type="pathway">
    <text evidence="2">Organic acid metabolism; glycolate biosynthesis; glycolate from 2-phosphoglycolate: step 1/1.</text>
</comment>
<dbReference type="InterPro" id="IPR050155">
    <property type="entry name" value="HAD-like_hydrolase_sf"/>
</dbReference>
<gene>
    <name evidence="5" type="ORF">C2E25_05835</name>
</gene>
<dbReference type="SFLD" id="SFLDS00003">
    <property type="entry name" value="Haloacid_Dehalogenase"/>
    <property type="match status" value="1"/>
</dbReference>
<comment type="similarity">
    <text evidence="3">Belongs to the HAD-like hydrolase superfamily. CbbY/CbbZ/Gph/YieH family.</text>
</comment>
<dbReference type="PANTHER" id="PTHR43434:SF1">
    <property type="entry name" value="PHOSPHOGLYCOLATE PHOSPHATASE"/>
    <property type="match status" value="1"/>
</dbReference>
<dbReference type="NCBIfam" id="TIGR01549">
    <property type="entry name" value="HAD-SF-IA-v1"/>
    <property type="match status" value="1"/>
</dbReference>
<evidence type="ECO:0000313" key="6">
    <source>
        <dbReference type="Proteomes" id="UP000236340"/>
    </source>
</evidence>
<dbReference type="Gene3D" id="3.40.50.1000">
    <property type="entry name" value="HAD superfamily/HAD-like"/>
    <property type="match status" value="1"/>
</dbReference>
<dbReference type="InterPro" id="IPR023198">
    <property type="entry name" value="PGP-like_dom2"/>
</dbReference>
<dbReference type="RefSeq" id="WP_103114839.1">
    <property type="nucleotide sequence ID" value="NZ_PPFX01000009.1"/>
</dbReference>
<dbReference type="GO" id="GO:0006281">
    <property type="term" value="P:DNA repair"/>
    <property type="evidence" value="ECO:0007669"/>
    <property type="project" value="TreeGrafter"/>
</dbReference>
<dbReference type="InterPro" id="IPR036412">
    <property type="entry name" value="HAD-like_sf"/>
</dbReference>
<proteinExistence type="inferred from homology"/>
<dbReference type="EC" id="3.1.3.18" evidence="4"/>
<dbReference type="Proteomes" id="UP000236340">
    <property type="component" value="Unassembled WGS sequence"/>
</dbReference>
<dbReference type="PRINTS" id="PR00413">
    <property type="entry name" value="HADHALOGNASE"/>
</dbReference>
<comment type="caution">
    <text evidence="5">The sequence shown here is derived from an EMBL/GenBank/DDBJ whole genome shotgun (WGS) entry which is preliminary data.</text>
</comment>
<dbReference type="GO" id="GO:0005829">
    <property type="term" value="C:cytosol"/>
    <property type="evidence" value="ECO:0007669"/>
    <property type="project" value="TreeGrafter"/>
</dbReference>